<dbReference type="AlphaFoldDB" id="A0A375HMD3"/>
<evidence type="ECO:0000313" key="1">
    <source>
        <dbReference type="EMBL" id="SPD59052.1"/>
    </source>
</evidence>
<gene>
    <name evidence="1" type="ORF">CBM2607_MP10454</name>
</gene>
<organism evidence="1 2">
    <name type="scientific">Cupriavidus neocaledonicus</name>
    <dbReference type="NCBI Taxonomy" id="1040979"/>
    <lineage>
        <taxon>Bacteria</taxon>
        <taxon>Pseudomonadati</taxon>
        <taxon>Pseudomonadota</taxon>
        <taxon>Betaproteobacteria</taxon>
        <taxon>Burkholderiales</taxon>
        <taxon>Burkholderiaceae</taxon>
        <taxon>Cupriavidus</taxon>
    </lineage>
</organism>
<protein>
    <submittedName>
        <fullName evidence="1">Uncharacterized protein</fullName>
    </submittedName>
</protein>
<geneLocation type="plasmid" evidence="2">
    <name>ii</name>
</geneLocation>
<name>A0A375HMD3_9BURK</name>
<accession>A0A375HMD3</accession>
<evidence type="ECO:0000313" key="2">
    <source>
        <dbReference type="Proteomes" id="UP000255168"/>
    </source>
</evidence>
<proteinExistence type="predicted"/>
<keyword evidence="1" id="KW-0614">Plasmid</keyword>
<sequence>MINKMPKRIKQRRDPSFTFSAAMTSDFCGTVPARGHAAAVRATNAVPRAVIATAGSLQPRKLDRARG</sequence>
<dbReference type="EMBL" id="LT984807">
    <property type="protein sequence ID" value="SPD59052.1"/>
    <property type="molecule type" value="Genomic_DNA"/>
</dbReference>
<reference evidence="1 2" key="1">
    <citation type="submission" date="2018-01" db="EMBL/GenBank/DDBJ databases">
        <authorList>
            <person name="Clerissi C."/>
        </authorList>
    </citation>
    <scope>NUCLEOTIDE SEQUENCE [LARGE SCALE GENOMIC DNA]</scope>
    <source>
        <strain evidence="1">Cupriavidus taiwanensis STM 6160</strain>
        <plasmid evidence="2">ii</plasmid>
    </source>
</reference>
<dbReference type="Proteomes" id="UP000255168">
    <property type="component" value="Plasmid II"/>
</dbReference>